<accession>A0A6A5HXH2</accession>
<dbReference type="CTD" id="9806043"/>
<keyword evidence="2" id="KW-0732">Signal</keyword>
<dbReference type="InterPro" id="IPR016186">
    <property type="entry name" value="C-type_lectin-like/link_sf"/>
</dbReference>
<dbReference type="InterPro" id="IPR001304">
    <property type="entry name" value="C-type_lectin-like"/>
</dbReference>
<dbReference type="GeneID" id="9806043"/>
<feature type="chain" id="PRO_5025540658" description="C-type lectin domain-containing protein" evidence="2">
    <location>
        <begin position="22"/>
        <end position="234"/>
    </location>
</feature>
<dbReference type="EMBL" id="WUAV01000001">
    <property type="protein sequence ID" value="KAF1771684.1"/>
    <property type="molecule type" value="Genomic_DNA"/>
</dbReference>
<name>A0A6A5HXH2_CAERE</name>
<dbReference type="Pfam" id="PF00059">
    <property type="entry name" value="Lectin_C"/>
    <property type="match status" value="1"/>
</dbReference>
<dbReference type="Gene3D" id="3.10.100.10">
    <property type="entry name" value="Mannose-Binding Protein A, subunit A"/>
    <property type="match status" value="1"/>
</dbReference>
<reference evidence="4 5" key="1">
    <citation type="submission" date="2019-12" db="EMBL/GenBank/DDBJ databases">
        <title>Chromosome-level assembly of the Caenorhabditis remanei genome.</title>
        <authorList>
            <person name="Teterina A.A."/>
            <person name="Willis J.H."/>
            <person name="Phillips P.C."/>
        </authorList>
    </citation>
    <scope>NUCLEOTIDE SEQUENCE [LARGE SCALE GENOMIC DNA]</scope>
    <source>
        <strain evidence="4 5">PX506</strain>
        <tissue evidence="4">Whole organism</tissue>
    </source>
</reference>
<dbReference type="PROSITE" id="PS50041">
    <property type="entry name" value="C_TYPE_LECTIN_2"/>
    <property type="match status" value="1"/>
</dbReference>
<evidence type="ECO:0000256" key="2">
    <source>
        <dbReference type="SAM" id="SignalP"/>
    </source>
</evidence>
<evidence type="ECO:0000313" key="4">
    <source>
        <dbReference type="EMBL" id="KAF1771684.1"/>
    </source>
</evidence>
<evidence type="ECO:0000313" key="5">
    <source>
        <dbReference type="Proteomes" id="UP000483820"/>
    </source>
</evidence>
<dbReference type="SUPFAM" id="SSF56436">
    <property type="entry name" value="C-type lectin-like"/>
    <property type="match status" value="1"/>
</dbReference>
<evidence type="ECO:0000256" key="1">
    <source>
        <dbReference type="SAM" id="MobiDB-lite"/>
    </source>
</evidence>
<sequence length="234" mass="25920">MPHLKLLITISLLFLISTSSARDFGDDSSCESSEEHGGHGGGHGGRPRPPRPPQPTQRPDDAHRPRCGQGWFTSYRPQGIWCIRVGIGKLDYNQAAAQCATYGGVLSGIQNDWERWLISNEANRQTLAYNIQYSGIWLGAQRNPGSNTFSWTDGHTTGVQGMVFGPGQPDNKNRDNRGPQNCLQLIALTPGFWNNPGSQVWVSYQSGQIDDYWCDQVEDPAQRMYACGKLGPRE</sequence>
<dbReference type="AlphaFoldDB" id="A0A6A5HXH2"/>
<dbReference type="CDD" id="cd00037">
    <property type="entry name" value="CLECT"/>
    <property type="match status" value="1"/>
</dbReference>
<feature type="region of interest" description="Disordered" evidence="1">
    <location>
        <begin position="25"/>
        <end position="69"/>
    </location>
</feature>
<gene>
    <name evidence="4" type="ORF">GCK72_003511</name>
</gene>
<organism evidence="4 5">
    <name type="scientific">Caenorhabditis remanei</name>
    <name type="common">Caenorhabditis vulgaris</name>
    <dbReference type="NCBI Taxonomy" id="31234"/>
    <lineage>
        <taxon>Eukaryota</taxon>
        <taxon>Metazoa</taxon>
        <taxon>Ecdysozoa</taxon>
        <taxon>Nematoda</taxon>
        <taxon>Chromadorea</taxon>
        <taxon>Rhabditida</taxon>
        <taxon>Rhabditina</taxon>
        <taxon>Rhabditomorpha</taxon>
        <taxon>Rhabditoidea</taxon>
        <taxon>Rhabditidae</taxon>
        <taxon>Peloderinae</taxon>
        <taxon>Caenorhabditis</taxon>
    </lineage>
</organism>
<evidence type="ECO:0000259" key="3">
    <source>
        <dbReference type="PROSITE" id="PS50041"/>
    </source>
</evidence>
<dbReference type="SMART" id="SM00034">
    <property type="entry name" value="CLECT"/>
    <property type="match status" value="1"/>
</dbReference>
<feature type="signal peptide" evidence="2">
    <location>
        <begin position="1"/>
        <end position="21"/>
    </location>
</feature>
<dbReference type="KEGG" id="crq:GCK72_003511"/>
<comment type="caution">
    <text evidence="4">The sequence shown here is derived from an EMBL/GenBank/DDBJ whole genome shotgun (WGS) entry which is preliminary data.</text>
</comment>
<proteinExistence type="predicted"/>
<dbReference type="Proteomes" id="UP000483820">
    <property type="component" value="Chromosome I"/>
</dbReference>
<dbReference type="PANTHER" id="PTHR47517">
    <property type="entry name" value="C-TYPE LECTIN-RELATED"/>
    <property type="match status" value="1"/>
</dbReference>
<feature type="domain" description="C-type lectin" evidence="3">
    <location>
        <begin position="78"/>
        <end position="195"/>
    </location>
</feature>
<dbReference type="RefSeq" id="XP_003107354.2">
    <property type="nucleotide sequence ID" value="XM_003107306.2"/>
</dbReference>
<dbReference type="InterPro" id="IPR016187">
    <property type="entry name" value="CTDL_fold"/>
</dbReference>
<protein>
    <recommendedName>
        <fullName evidence="3">C-type lectin domain-containing protein</fullName>
    </recommendedName>
</protein>
<dbReference type="PANTHER" id="PTHR47517:SF1">
    <property type="entry name" value="C-TYPE LECTIN DOMAIN-CONTAINING PROTEIN"/>
    <property type="match status" value="1"/>
</dbReference>